<gene>
    <name evidence="2" type="ORF">GP486_004875</name>
</gene>
<proteinExistence type="predicted"/>
<organism evidence="2 3">
    <name type="scientific">Trichoglossum hirsutum</name>
    <dbReference type="NCBI Taxonomy" id="265104"/>
    <lineage>
        <taxon>Eukaryota</taxon>
        <taxon>Fungi</taxon>
        <taxon>Dikarya</taxon>
        <taxon>Ascomycota</taxon>
        <taxon>Pezizomycotina</taxon>
        <taxon>Geoglossomycetes</taxon>
        <taxon>Geoglossales</taxon>
        <taxon>Geoglossaceae</taxon>
        <taxon>Trichoglossum</taxon>
    </lineage>
</organism>
<comment type="caution">
    <text evidence="2">The sequence shown here is derived from an EMBL/GenBank/DDBJ whole genome shotgun (WGS) entry which is preliminary data.</text>
</comment>
<dbReference type="EMBL" id="JAGHQM010000836">
    <property type="protein sequence ID" value="KAH0558470.1"/>
    <property type="molecule type" value="Genomic_DNA"/>
</dbReference>
<reference evidence="2" key="1">
    <citation type="submission" date="2021-03" db="EMBL/GenBank/DDBJ databases">
        <title>Comparative genomics and phylogenomic investigation of the class Geoglossomycetes provide insights into ecological specialization and systematics.</title>
        <authorList>
            <person name="Melie T."/>
            <person name="Pirro S."/>
            <person name="Miller A.N."/>
            <person name="Quandt A."/>
        </authorList>
    </citation>
    <scope>NUCLEOTIDE SEQUENCE</scope>
    <source>
        <strain evidence="2">CAQ_001_2017</strain>
    </source>
</reference>
<dbReference type="PANTHER" id="PTHR38886:SF1">
    <property type="entry name" value="NACHT-NTPASE AND P-LOOP NTPASES N-TERMINAL DOMAIN-CONTAINING PROTEIN"/>
    <property type="match status" value="1"/>
</dbReference>
<feature type="domain" description="Ubiquitin-like" evidence="1">
    <location>
        <begin position="309"/>
        <end position="389"/>
    </location>
</feature>
<sequence length="527" mass="58296">MSFGFAVGDFIAAGKLIASIVSALNSSRGSSAAYQELRRELLSLQQALNHINNLTSPNLQQQPKVYAIKCAALSVQYPLSDFFTKLRKYDSSLGRAAGSGSKVRDVSEKVRWKLGMEEEVKQIRVVLSAHIGTINMMLVSHGLEAMGIEGSKITGRHKEMCEKMESSSTAIAYMAESVEAQGRANAESREVLGQLEGRVGGEVIPRLAALEEAAERDEKVHTELHDRLEASHTAIVEVSSKLESHGQVGEENKSMLKRLLQTITGEVIPQLVSLVETVGEILKSNIQIYNLALKGQAELLRPDLRFTWAQDPCRLEDALGRVIVVPSEYEYSKLEAIIKDQFKVGPGKRQVMDGNYEIFNSKNSKELITESEWTSLLPGMWITMAIIVESASYEEQCCPLCQSEASKKAFGGGNICSKCGVWFEQTMKKRKRAVQVEEVEAACQALPTKRPMLDHPPSAAFESLEQFKNVRVDISPDGMEPIPKRRRGLLLNTDETEILKAHNSWAQFNDAILAAATEQRIGMEARA</sequence>
<dbReference type="Proteomes" id="UP000750711">
    <property type="component" value="Unassembled WGS sequence"/>
</dbReference>
<evidence type="ECO:0000259" key="1">
    <source>
        <dbReference type="Pfam" id="PF22893"/>
    </source>
</evidence>
<dbReference type="Pfam" id="PF22893">
    <property type="entry name" value="ULD_2"/>
    <property type="match status" value="1"/>
</dbReference>
<dbReference type="InterPro" id="IPR054464">
    <property type="entry name" value="ULD_fung"/>
</dbReference>
<dbReference type="PANTHER" id="PTHR38886">
    <property type="entry name" value="SESA DOMAIN-CONTAINING PROTEIN"/>
    <property type="match status" value="1"/>
</dbReference>
<evidence type="ECO:0000313" key="3">
    <source>
        <dbReference type="Proteomes" id="UP000750711"/>
    </source>
</evidence>
<protein>
    <recommendedName>
        <fullName evidence="1">Ubiquitin-like domain-containing protein</fullName>
    </recommendedName>
</protein>
<keyword evidence="3" id="KW-1185">Reference proteome</keyword>
<name>A0A9P8RNV5_9PEZI</name>
<accession>A0A9P8RNV5</accession>
<evidence type="ECO:0000313" key="2">
    <source>
        <dbReference type="EMBL" id="KAH0558470.1"/>
    </source>
</evidence>
<dbReference type="AlphaFoldDB" id="A0A9P8RNV5"/>